<dbReference type="InterPro" id="IPR045592">
    <property type="entry name" value="DUF6461"/>
</dbReference>
<dbReference type="RefSeq" id="WP_319967962.1">
    <property type="nucleotide sequence ID" value="NZ_JAXAVW010000017.1"/>
</dbReference>
<keyword evidence="2" id="KW-1185">Reference proteome</keyword>
<reference evidence="1 2" key="2">
    <citation type="submission" date="2023-11" db="EMBL/GenBank/DDBJ databases">
        <authorList>
            <person name="Lara A.C."/>
            <person name="Chronakova A."/>
        </authorList>
    </citation>
    <scope>NUCLEOTIDE SEQUENCE [LARGE SCALE GENOMIC DNA]</scope>
    <source>
        <strain evidence="1 2">BCCO 10_0856</strain>
    </source>
</reference>
<gene>
    <name evidence="1" type="ORF">SK803_21795</name>
</gene>
<protein>
    <submittedName>
        <fullName evidence="1">DUF6461 domain-containing protein</fullName>
    </submittedName>
</protein>
<evidence type="ECO:0000313" key="2">
    <source>
        <dbReference type="Proteomes" id="UP001285521"/>
    </source>
</evidence>
<name>A0ABU4T457_9PSEU</name>
<sequence length="107" mass="12024">MECNNYVGSQREVLERLSRNGKAASLFWNVNAVRRLSFARDGQLISSEEPWEEADFGDDPEVAAALDGLDFGDWRHTNAKGITAVTRFTGRVLPEDDLTTAIQDMYQ</sequence>
<dbReference type="Proteomes" id="UP001285521">
    <property type="component" value="Unassembled WGS sequence"/>
</dbReference>
<dbReference type="Pfam" id="PF20062">
    <property type="entry name" value="DUF6461"/>
    <property type="match status" value="1"/>
</dbReference>
<accession>A0ABU4T457</accession>
<proteinExistence type="predicted"/>
<evidence type="ECO:0000313" key="1">
    <source>
        <dbReference type="EMBL" id="MDX8032859.1"/>
    </source>
</evidence>
<dbReference type="EMBL" id="JAXAVW010000017">
    <property type="protein sequence ID" value="MDX8032859.1"/>
    <property type="molecule type" value="Genomic_DNA"/>
</dbReference>
<comment type="caution">
    <text evidence="1">The sequence shown here is derived from an EMBL/GenBank/DDBJ whole genome shotgun (WGS) entry which is preliminary data.</text>
</comment>
<organism evidence="1 2">
    <name type="scientific">Lentzea miocenica</name>
    <dbReference type="NCBI Taxonomy" id="3095431"/>
    <lineage>
        <taxon>Bacteria</taxon>
        <taxon>Bacillati</taxon>
        <taxon>Actinomycetota</taxon>
        <taxon>Actinomycetes</taxon>
        <taxon>Pseudonocardiales</taxon>
        <taxon>Pseudonocardiaceae</taxon>
        <taxon>Lentzea</taxon>
    </lineage>
</organism>
<reference evidence="1 2" key="1">
    <citation type="submission" date="2023-11" db="EMBL/GenBank/DDBJ databases">
        <title>Lentzea sokolovensis, sp. nov., Lentzea kristufkii, sp. nov., and Lentzea miocenensis, sp. nov., rare actinobacteria from Sokolov Coal Basin, Miocene lacustrine sediment, Czech Republic.</title>
        <authorList>
            <person name="Lara A."/>
            <person name="Kotroba L."/>
            <person name="Nouioui I."/>
            <person name="Neumann-Schaal M."/>
            <person name="Mast Y."/>
            <person name="Chronakova A."/>
        </authorList>
    </citation>
    <scope>NUCLEOTIDE SEQUENCE [LARGE SCALE GENOMIC DNA]</scope>
    <source>
        <strain evidence="1 2">BCCO 10_0856</strain>
    </source>
</reference>